<dbReference type="Gene3D" id="1.10.10.10">
    <property type="entry name" value="Winged helix-like DNA-binding domain superfamily/Winged helix DNA-binding domain"/>
    <property type="match status" value="1"/>
</dbReference>
<dbReference type="EMBL" id="JANX01000743">
    <property type="protein sequence ID" value="KGM30663.1"/>
    <property type="molecule type" value="Genomic_DNA"/>
</dbReference>
<dbReference type="Pfam" id="PF01047">
    <property type="entry name" value="MarR"/>
    <property type="match status" value="1"/>
</dbReference>
<comment type="caution">
    <text evidence="2">The sequence shown here is derived from an EMBL/GenBank/DDBJ whole genome shotgun (WGS) entry which is preliminary data.</text>
</comment>
<feature type="domain" description="HTH marR-type" evidence="1">
    <location>
        <begin position="1"/>
        <end position="118"/>
    </location>
</feature>
<dbReference type="PROSITE" id="PS50995">
    <property type="entry name" value="HTH_MARR_2"/>
    <property type="match status" value="1"/>
</dbReference>
<reference evidence="2 3" key="1">
    <citation type="submission" date="2014-01" db="EMBL/GenBank/DDBJ databases">
        <title>Genome sequence determination for a cystic fibrosis isolate, Inquilinus limosus.</title>
        <authorList>
            <person name="Pino M."/>
            <person name="Di Conza J."/>
            <person name="Gutkind G."/>
        </authorList>
    </citation>
    <scope>NUCLEOTIDE SEQUENCE [LARGE SCALE GENOMIC DNA]</scope>
    <source>
        <strain evidence="2 3">MP06</strain>
    </source>
</reference>
<dbReference type="InterPro" id="IPR000835">
    <property type="entry name" value="HTH_MarR-typ"/>
</dbReference>
<dbReference type="GO" id="GO:0003700">
    <property type="term" value="F:DNA-binding transcription factor activity"/>
    <property type="evidence" value="ECO:0007669"/>
    <property type="project" value="InterPro"/>
</dbReference>
<dbReference type="SUPFAM" id="SSF46785">
    <property type="entry name" value="Winged helix' DNA-binding domain"/>
    <property type="match status" value="1"/>
</dbReference>
<gene>
    <name evidence="2" type="ORF">P409_31740</name>
</gene>
<proteinExistence type="predicted"/>
<dbReference type="PRINTS" id="PR00598">
    <property type="entry name" value="HTHMARR"/>
</dbReference>
<sequence length="118" mass="12832">MTVALTSIQALELWRHALTAAVRREAPDLSSRQIALLLTIYLTPAPHTVRGLSSTLQISKPAVTRALDRLGELGLTRRTVDPADRRNVLIERTEEGQAYLDGFADLVRQAASMIGAAA</sequence>
<dbReference type="OrthoDB" id="9812268at2"/>
<evidence type="ECO:0000259" key="1">
    <source>
        <dbReference type="PROSITE" id="PS50995"/>
    </source>
</evidence>
<dbReference type="InterPro" id="IPR036388">
    <property type="entry name" value="WH-like_DNA-bd_sf"/>
</dbReference>
<dbReference type="RefSeq" id="WP_034847994.1">
    <property type="nucleotide sequence ID" value="NZ_JANX01000743.1"/>
</dbReference>
<dbReference type="AlphaFoldDB" id="A0A0A0CYI6"/>
<dbReference type="InterPro" id="IPR036390">
    <property type="entry name" value="WH_DNA-bd_sf"/>
</dbReference>
<protein>
    <submittedName>
        <fullName evidence="2">MarR family transcriptional regulator</fullName>
    </submittedName>
</protein>
<dbReference type="GO" id="GO:0006950">
    <property type="term" value="P:response to stress"/>
    <property type="evidence" value="ECO:0007669"/>
    <property type="project" value="TreeGrafter"/>
</dbReference>
<dbReference type="SMART" id="SM00347">
    <property type="entry name" value="HTH_MARR"/>
    <property type="match status" value="1"/>
</dbReference>
<name>A0A0A0CYI6_9PROT</name>
<dbReference type="PANTHER" id="PTHR33164:SF43">
    <property type="entry name" value="HTH-TYPE TRANSCRIPTIONAL REPRESSOR YETL"/>
    <property type="match status" value="1"/>
</dbReference>
<accession>A0A0A0CYI6</accession>
<organism evidence="2 3">
    <name type="scientific">Inquilinus limosus MP06</name>
    <dbReference type="NCBI Taxonomy" id="1398085"/>
    <lineage>
        <taxon>Bacteria</taxon>
        <taxon>Pseudomonadati</taxon>
        <taxon>Pseudomonadota</taxon>
        <taxon>Alphaproteobacteria</taxon>
        <taxon>Rhodospirillales</taxon>
        <taxon>Rhodospirillaceae</taxon>
        <taxon>Inquilinus</taxon>
    </lineage>
</organism>
<evidence type="ECO:0000313" key="2">
    <source>
        <dbReference type="EMBL" id="KGM30663.1"/>
    </source>
</evidence>
<evidence type="ECO:0000313" key="3">
    <source>
        <dbReference type="Proteomes" id="UP000029995"/>
    </source>
</evidence>
<dbReference type="Proteomes" id="UP000029995">
    <property type="component" value="Unassembled WGS sequence"/>
</dbReference>
<dbReference type="PANTHER" id="PTHR33164">
    <property type="entry name" value="TRANSCRIPTIONAL REGULATOR, MARR FAMILY"/>
    <property type="match status" value="1"/>
</dbReference>
<dbReference type="InterPro" id="IPR039422">
    <property type="entry name" value="MarR/SlyA-like"/>
</dbReference>